<evidence type="ECO:0000256" key="1">
    <source>
        <dbReference type="SAM" id="MobiDB-lite"/>
    </source>
</evidence>
<reference evidence="3" key="1">
    <citation type="journal article" date="2023" name="bioRxiv">
        <title>Complete genome of the Medicago anthracnose fungus, Colletotrichum destructivum, reveals a mini-chromosome-like region within a core chromosome.</title>
        <authorList>
            <person name="Lapalu N."/>
            <person name="Simon A."/>
            <person name="Lu A."/>
            <person name="Plaumann P.-L."/>
            <person name="Amselem J."/>
            <person name="Pigne S."/>
            <person name="Auger A."/>
            <person name="Koch C."/>
            <person name="Dallery J.-F."/>
            <person name="O'Connell R.J."/>
        </authorList>
    </citation>
    <scope>NUCLEOTIDE SEQUENCE [LARGE SCALE GENOMIC DNA]</scope>
    <source>
        <strain evidence="3">CBS 520.97</strain>
    </source>
</reference>
<protein>
    <submittedName>
        <fullName evidence="2">Uncharacterized protein</fullName>
    </submittedName>
</protein>
<gene>
    <name evidence="2" type="ORF">CDEST_00351</name>
</gene>
<accession>A0AAX4HW82</accession>
<dbReference type="KEGG" id="cdet:87936854"/>
<name>A0AAX4HW82_9PEZI</name>
<dbReference type="AlphaFoldDB" id="A0AAX4HW82"/>
<evidence type="ECO:0000313" key="3">
    <source>
        <dbReference type="Proteomes" id="UP001322277"/>
    </source>
</evidence>
<dbReference type="Proteomes" id="UP001322277">
    <property type="component" value="Chromosome 1"/>
</dbReference>
<feature type="region of interest" description="Disordered" evidence="1">
    <location>
        <begin position="131"/>
        <end position="154"/>
    </location>
</feature>
<dbReference type="GeneID" id="87936854"/>
<dbReference type="RefSeq" id="XP_062772561.1">
    <property type="nucleotide sequence ID" value="XM_062916510.1"/>
</dbReference>
<dbReference type="EMBL" id="CP137305">
    <property type="protein sequence ID" value="WQF75337.1"/>
    <property type="molecule type" value="Genomic_DNA"/>
</dbReference>
<evidence type="ECO:0000313" key="2">
    <source>
        <dbReference type="EMBL" id="WQF75337.1"/>
    </source>
</evidence>
<sequence>MEPYFRPAAAAAADLALSWHPVSQESLTEPQVSAATIRTYCIDPSIPRRPRAKDVQLEVTAGGAFFTVHEYVSVAVLWLMGMRETLLDVLGKNEGNPSAAVLHEAGRSVPWPQGHCVLAMRISGLAGAKGPAQSWRLTRGRPRTRSTRGESCRE</sequence>
<keyword evidence="3" id="KW-1185">Reference proteome</keyword>
<organism evidence="2 3">
    <name type="scientific">Colletotrichum destructivum</name>
    <dbReference type="NCBI Taxonomy" id="34406"/>
    <lineage>
        <taxon>Eukaryota</taxon>
        <taxon>Fungi</taxon>
        <taxon>Dikarya</taxon>
        <taxon>Ascomycota</taxon>
        <taxon>Pezizomycotina</taxon>
        <taxon>Sordariomycetes</taxon>
        <taxon>Hypocreomycetidae</taxon>
        <taxon>Glomerellales</taxon>
        <taxon>Glomerellaceae</taxon>
        <taxon>Colletotrichum</taxon>
        <taxon>Colletotrichum destructivum species complex</taxon>
    </lineage>
</organism>
<proteinExistence type="predicted"/>